<dbReference type="EMBL" id="ML741909">
    <property type="protein sequence ID" value="KAE8320611.1"/>
    <property type="molecule type" value="Genomic_DNA"/>
</dbReference>
<dbReference type="AlphaFoldDB" id="A0A5N6WIC7"/>
<sequence length="88" mass="9865">MHLLTVGASPFFFCYSFYYQSALFGIPLCGLSTLFPSNELAVFGREVEFIGVIILRLPFSFGLALPAPIAFSCARRIPRWLVVNEMLL</sequence>
<keyword evidence="1" id="KW-0812">Transmembrane</keyword>
<evidence type="ECO:0000313" key="2">
    <source>
        <dbReference type="EMBL" id="KAE8320611.1"/>
    </source>
</evidence>
<dbReference type="Proteomes" id="UP000325945">
    <property type="component" value="Unassembled WGS sequence"/>
</dbReference>
<organism evidence="2 3">
    <name type="scientific">Aspergillus sergii</name>
    <dbReference type="NCBI Taxonomy" id="1034303"/>
    <lineage>
        <taxon>Eukaryota</taxon>
        <taxon>Fungi</taxon>
        <taxon>Dikarya</taxon>
        <taxon>Ascomycota</taxon>
        <taxon>Pezizomycotina</taxon>
        <taxon>Eurotiomycetes</taxon>
        <taxon>Eurotiomycetidae</taxon>
        <taxon>Eurotiales</taxon>
        <taxon>Aspergillaceae</taxon>
        <taxon>Aspergillus</taxon>
        <taxon>Aspergillus subgen. Circumdati</taxon>
    </lineage>
</organism>
<gene>
    <name evidence="2" type="ORF">BDV39DRAFT_35454</name>
</gene>
<protein>
    <submittedName>
        <fullName evidence="2">Uncharacterized protein</fullName>
    </submittedName>
</protein>
<accession>A0A5N6WIC7</accession>
<reference evidence="3" key="1">
    <citation type="submission" date="2019-04" db="EMBL/GenBank/DDBJ databases">
        <title>Friends and foes A comparative genomics studyof 23 Aspergillus species from section Flavi.</title>
        <authorList>
            <consortium name="DOE Joint Genome Institute"/>
            <person name="Kjaerbolling I."/>
            <person name="Vesth T."/>
            <person name="Frisvad J.C."/>
            <person name="Nybo J.L."/>
            <person name="Theobald S."/>
            <person name="Kildgaard S."/>
            <person name="Isbrandt T."/>
            <person name="Kuo A."/>
            <person name="Sato A."/>
            <person name="Lyhne E.K."/>
            <person name="Kogle M.E."/>
            <person name="Wiebenga A."/>
            <person name="Kun R.S."/>
            <person name="Lubbers R.J."/>
            <person name="Makela M.R."/>
            <person name="Barry K."/>
            <person name="Chovatia M."/>
            <person name="Clum A."/>
            <person name="Daum C."/>
            <person name="Haridas S."/>
            <person name="He G."/>
            <person name="LaButti K."/>
            <person name="Lipzen A."/>
            <person name="Mondo S."/>
            <person name="Riley R."/>
            <person name="Salamov A."/>
            <person name="Simmons B.A."/>
            <person name="Magnuson J.K."/>
            <person name="Henrissat B."/>
            <person name="Mortensen U.H."/>
            <person name="Larsen T.O."/>
            <person name="Devries R.P."/>
            <person name="Grigoriev I.V."/>
            <person name="Machida M."/>
            <person name="Baker S.E."/>
            <person name="Andersen M.R."/>
        </authorList>
    </citation>
    <scope>NUCLEOTIDE SEQUENCE [LARGE SCALE GENOMIC DNA]</scope>
    <source>
        <strain evidence="3">CBS 130017</strain>
    </source>
</reference>
<proteinExistence type="predicted"/>
<keyword evidence="3" id="KW-1185">Reference proteome</keyword>
<keyword evidence="1" id="KW-0472">Membrane</keyword>
<evidence type="ECO:0000313" key="3">
    <source>
        <dbReference type="Proteomes" id="UP000325945"/>
    </source>
</evidence>
<evidence type="ECO:0000256" key="1">
    <source>
        <dbReference type="SAM" id="Phobius"/>
    </source>
</evidence>
<name>A0A5N6WIC7_9EURO</name>
<feature type="transmembrane region" description="Helical" evidence="1">
    <location>
        <begin position="49"/>
        <end position="71"/>
    </location>
</feature>
<keyword evidence="1" id="KW-1133">Transmembrane helix</keyword>